<dbReference type="BioCyc" id="PGIN431947:G1G2V-1758-MONOMER"/>
<dbReference type="eggNOG" id="COG2273">
    <property type="taxonomic scope" value="Bacteria"/>
</dbReference>
<dbReference type="Pfam" id="PF07675">
    <property type="entry name" value="Cleaved_Adhesin"/>
    <property type="match status" value="3"/>
</dbReference>
<feature type="domain" description="Cleaved adhesin" evidence="2">
    <location>
        <begin position="47"/>
        <end position="200"/>
    </location>
</feature>
<dbReference type="AlphaFoldDB" id="B2RL30"/>
<evidence type="ECO:0000313" key="4">
    <source>
        <dbReference type="EMBL" id="BAG34075.1"/>
    </source>
</evidence>
<dbReference type="InterPro" id="IPR026444">
    <property type="entry name" value="Secre_tail"/>
</dbReference>
<feature type="chain" id="PRO_5002782033" evidence="1">
    <location>
        <begin position="22"/>
        <end position="925"/>
    </location>
</feature>
<name>B2RL30_PORG3</name>
<feature type="domain" description="Cleaved adhesin" evidence="2">
    <location>
        <begin position="310"/>
        <end position="464"/>
    </location>
</feature>
<evidence type="ECO:0000313" key="5">
    <source>
        <dbReference type="Proteomes" id="UP000008842"/>
    </source>
</evidence>
<dbReference type="eggNOG" id="COG1974">
    <property type="taxonomic scope" value="Bacteria"/>
</dbReference>
<dbReference type="EMBL" id="AP009380">
    <property type="protein sequence ID" value="BAG34075.1"/>
    <property type="molecule type" value="Genomic_DNA"/>
</dbReference>
<sequence>MAIMMKSIVFRAFLTILLSWAAITNPTAQEISGMNASCVATPAQPDTILYESFENGPVPNGWLEIDADADGATWGSPSGSFSVPYGHNGLCTYSHIRSGISTAGNYLITPNIEGAKRVKYWVCNQYSTNPEHYAVMVSTTGTAIEDFVLLFDDSITGKPTPLVWRRRIVDLPEGTKYIAWRHYKVTDSHTEFLKLDDVTVYRSIEGPEPATDFTVINIGQNVGRLTWNYPEDYQPEGKGNEELQLSGYNIYANGTLLAQIKDVSILEYVDSTYSLRDNPLQVEYCVTAVYDESIESSTVCGTLHYATDAILYENFENGPVPNGWLVIDADGDGFSWGHYLNAYDAFPGHNGGHCSLSASYVPGIGPVTPDNYLITPKVEGAKRVKYWVSTQDANWAAEHYAVMASTTGTAVGDFVILFEETMTAKPTGAWYERTINLPEGTKYIAWRHYNCTDIYFLKLDDITVFGTPASEPEPVTDFVVSLIENNKGRLKWNYPNGYEPDKTDDKDPLQLAGYNIYANGSLLVHIQDPTVLEYIDETYSSRDGQVEVEYCVTAVYNDNIESQSVCDKLIYDSQSDIILYEGFEAGSIPEGWLLIDADGDNVNWDYYPWTMYGHDSEKCIASPSYLPMIGVLTPDNYLVTPRLEGAKLVKYWVSARDAVYSAEHYAVMVSTTGTAVEDFVLLFEETMTAKANGAWYERTITLPAGTKYIAWRHYDCTDMFFLLLDDITVYRSTETVPEPVTDFVVSLIENNKGRLKWNYPNGYEPDKTDDKKPLQLTGYNIYANGSLLVHIQDPTVLEYIDETYSSRDGQVEVEYCVTAVYNDNIESQSVCDKLNYSITSLDNIQSDTSLKIYPNPASYVVRIEGLSRSKSTIELYNALGICILRKETHSEKTEIDVSRLNDGVYLIKVVGGNKTTTEKVEIKRP</sequence>
<organism evidence="4 5">
    <name type="scientific">Porphyromonas gingivalis (strain ATCC 33277 / DSM 20709 / CIP 103683 / JCM 12257 / NCTC 11834 / 2561)</name>
    <dbReference type="NCBI Taxonomy" id="431947"/>
    <lineage>
        <taxon>Bacteria</taxon>
        <taxon>Pseudomonadati</taxon>
        <taxon>Bacteroidota</taxon>
        <taxon>Bacteroidia</taxon>
        <taxon>Bacteroidales</taxon>
        <taxon>Porphyromonadaceae</taxon>
        <taxon>Porphyromonas</taxon>
    </lineage>
</organism>
<dbReference type="Gene3D" id="2.60.120.200">
    <property type="match status" value="3"/>
</dbReference>
<dbReference type="InterPro" id="IPR011628">
    <property type="entry name" value="Cleaved_adhesin"/>
</dbReference>
<feature type="domain" description="Secretion system C-terminal sorting" evidence="3">
    <location>
        <begin position="852"/>
        <end position="920"/>
    </location>
</feature>
<keyword evidence="1" id="KW-0732">Signal</keyword>
<dbReference type="KEGG" id="pgn:PGN_1556"/>
<evidence type="ECO:0000256" key="1">
    <source>
        <dbReference type="SAM" id="SignalP"/>
    </source>
</evidence>
<evidence type="ECO:0000259" key="2">
    <source>
        <dbReference type="Pfam" id="PF07675"/>
    </source>
</evidence>
<dbReference type="NCBIfam" id="TIGR04183">
    <property type="entry name" value="Por_Secre_tail"/>
    <property type="match status" value="1"/>
</dbReference>
<feature type="domain" description="Cleaved adhesin" evidence="2">
    <location>
        <begin position="577"/>
        <end position="729"/>
    </location>
</feature>
<evidence type="ECO:0000259" key="3">
    <source>
        <dbReference type="Pfam" id="PF18962"/>
    </source>
</evidence>
<reference evidence="4 5" key="1">
    <citation type="journal article" date="2008" name="DNA Res.">
        <title>Determination of the genome sequence of Porphyromonas gingivalis strain ATCC 33277 and genomic comparison with strain W83 revealed extensive genome rearrangements in P. gingivalis.</title>
        <authorList>
            <person name="Naito M."/>
            <person name="Hirakawa H."/>
            <person name="Yamashita A."/>
            <person name="Ohara N."/>
            <person name="Shoji M."/>
            <person name="Yukitake H."/>
            <person name="Nakayama K."/>
            <person name="Toh H."/>
            <person name="Yoshimura F."/>
            <person name="Kuhara S."/>
            <person name="Hattori M."/>
            <person name="Hayashi T."/>
            <person name="Nakayama K."/>
        </authorList>
    </citation>
    <scope>NUCLEOTIDE SEQUENCE [LARGE SCALE GENOMIC DNA]</scope>
    <source>
        <strain evidence="5">ATCC 33277 / DSM 20709 / CIP 103683 / JCM 12257 / NCTC 11834 / 2561</strain>
    </source>
</reference>
<protein>
    <submittedName>
        <fullName evidence="4">Putative hemagglutinin</fullName>
    </submittedName>
</protein>
<dbReference type="HOGENOM" id="CLU_315642_0_0_10"/>
<dbReference type="Pfam" id="PF18962">
    <property type="entry name" value="Por_Secre_tail"/>
    <property type="match status" value="1"/>
</dbReference>
<gene>
    <name evidence="4" type="ordered locus">PGN_1556</name>
</gene>
<feature type="signal peptide" evidence="1">
    <location>
        <begin position="1"/>
        <end position="21"/>
    </location>
</feature>
<dbReference type="OrthoDB" id="1076849at2"/>
<dbReference type="NCBIfam" id="NF038128">
    <property type="entry name" value="choice_anch_J"/>
    <property type="match status" value="3"/>
</dbReference>
<accession>B2RL30</accession>
<dbReference type="Proteomes" id="UP000008842">
    <property type="component" value="Chromosome"/>
</dbReference>
<proteinExistence type="predicted"/>